<dbReference type="FunCoup" id="A0A067RIX2">
    <property type="interactions" value="1769"/>
</dbReference>
<feature type="region of interest" description="Disordered" evidence="7">
    <location>
        <begin position="100"/>
        <end position="127"/>
    </location>
</feature>
<proteinExistence type="inferred from homology"/>
<dbReference type="OMA" id="HYCPQVR"/>
<evidence type="ECO:0000256" key="7">
    <source>
        <dbReference type="SAM" id="MobiDB-lite"/>
    </source>
</evidence>
<evidence type="ECO:0000259" key="9">
    <source>
        <dbReference type="Pfam" id="PF07540"/>
    </source>
</evidence>
<dbReference type="PANTHER" id="PTHR14428">
    <property type="entry name" value="NUCLEOLAR COMPLEX PROTEIN 3"/>
    <property type="match status" value="1"/>
</dbReference>
<evidence type="ECO:0000313" key="11">
    <source>
        <dbReference type="Proteomes" id="UP000027135"/>
    </source>
</evidence>
<dbReference type="InterPro" id="IPR005612">
    <property type="entry name" value="CCAAT-binding_factor"/>
</dbReference>
<feature type="coiled-coil region" evidence="6">
    <location>
        <begin position="461"/>
        <end position="488"/>
    </location>
</feature>
<dbReference type="EMBL" id="KK852605">
    <property type="protein sequence ID" value="KDR20405.1"/>
    <property type="molecule type" value="Genomic_DNA"/>
</dbReference>
<feature type="domain" description="CCAAT-binding factor" evidence="8">
    <location>
        <begin position="556"/>
        <end position="709"/>
    </location>
</feature>
<dbReference type="GO" id="GO:0006270">
    <property type="term" value="P:DNA replication initiation"/>
    <property type="evidence" value="ECO:0007669"/>
    <property type="project" value="TreeGrafter"/>
</dbReference>
<comment type="subcellular location">
    <subcellularLocation>
        <location evidence="1 5">Nucleus</location>
        <location evidence="1 5">Nucleolus</location>
    </subcellularLocation>
</comment>
<name>A0A067RIX2_ZOONE</name>
<sequence length="801" mass="92004">MPLKRGKIRMSTVKRSNLRHTKLSKQGKLKQRRHKKKSAVLHKRNNDVQCKPNPVEEEEESDHGEELLQMVEKDDIDFLQNAVASHSYSLLNHIRFTENKQKDHKRKRDTVEEDGMNVEKHYEESVPELEPKRTKHLLPIKTKRGLLYRSVAEDLSEDEPEPAKVEVIENIDSKPEETDSDAELENELKVVGSDLIDPSRPVSTAELLASREEALRKRRLLIGVLASGLLENPQMKTKNFKRLLDMMNEQAAELRITVCKLVTVSLLEVFKDVIPSYQIKHQDNSGVKLKKETLKLQGFEKALLSSYKIYLQRMEKLVSVLNNKHGNSKVASQQSLRLGELALTCMCDLLVAHPYFNYSHNLVQMLVPYLNHPLLSVRQLCANSICTVFRNDKRGEISLEIVRHINRLVKSRSHSVHSEVLNVLLSLRIKEINLEKEKEYELKQKTFMKHKQKLLAMSKKERKRSKKLEALEKELLETKAEENKQAKQQHLTEVTKLVFTIYFRVLKKAPSSKILSITLEGLACYAHCINLEFYQDIVNVLNQLLEHEQLGCREQLHCIQTVFTILSGQGEVLNIDPFRFYVHLYRNLLSVHAGVSHKDLPTVLKTLDLAVIQRHKRLSQQRIFSFTKRLATLALQLLHNGSISCLGMIRTIIQVHRSVDILLDPDSSVGQGMYFPELDDPEYCNASNTALWELIALQRHYHPTVRKFAHNVLLSVPATGDGCLAPELTKLSAEELYNEFNPSEMAFQPPVPVPKKVEPKAKPPFNFCFRNEALSSYVKKVSESNVEETVDFSLFNFNANI</sequence>
<evidence type="ECO:0000313" key="10">
    <source>
        <dbReference type="EMBL" id="KDR20405.1"/>
    </source>
</evidence>
<dbReference type="InterPro" id="IPR016024">
    <property type="entry name" value="ARM-type_fold"/>
</dbReference>
<dbReference type="AlphaFoldDB" id="A0A067RIX2"/>
<dbReference type="PANTHER" id="PTHR14428:SF5">
    <property type="entry name" value="NUCLEOLAR COMPLEX PROTEIN 3 HOMOLOG"/>
    <property type="match status" value="1"/>
</dbReference>
<dbReference type="Pfam" id="PF07540">
    <property type="entry name" value="NOC3p"/>
    <property type="match status" value="1"/>
</dbReference>
<keyword evidence="11" id="KW-1185">Reference proteome</keyword>
<dbReference type="InParanoid" id="A0A067RIX2"/>
<evidence type="ECO:0000256" key="6">
    <source>
        <dbReference type="SAM" id="Coils"/>
    </source>
</evidence>
<keyword evidence="3 6" id="KW-0175">Coiled coil</keyword>
<gene>
    <name evidence="10" type="ORF">L798_04940</name>
</gene>
<dbReference type="InterPro" id="IPR011501">
    <property type="entry name" value="Noc3_N"/>
</dbReference>
<feature type="domain" description="Nucleolar complex-associated protein 3 N-terminal" evidence="9">
    <location>
        <begin position="221"/>
        <end position="310"/>
    </location>
</feature>
<evidence type="ECO:0000256" key="2">
    <source>
        <dbReference type="ARBA" id="ARBA00007797"/>
    </source>
</evidence>
<dbReference type="Proteomes" id="UP000027135">
    <property type="component" value="Unassembled WGS sequence"/>
</dbReference>
<dbReference type="PIRSF" id="PIRSF028977">
    <property type="entry name" value="Nucleolar_complex_p3"/>
    <property type="match status" value="1"/>
</dbReference>
<feature type="compositionally biased region" description="Basic residues" evidence="7">
    <location>
        <begin position="23"/>
        <end position="43"/>
    </location>
</feature>
<comment type="similarity">
    <text evidence="2 5">Belongs to the CBF/MAK21 family.</text>
</comment>
<dbReference type="STRING" id="136037.A0A067RIX2"/>
<evidence type="ECO:0000256" key="1">
    <source>
        <dbReference type="ARBA" id="ARBA00004604"/>
    </source>
</evidence>
<dbReference type="OrthoDB" id="10263597at2759"/>
<protein>
    <recommendedName>
        <fullName evidence="5">Nucleolar complex protein 3 homolog</fullName>
        <shortName evidence="5">NOC3 protein homolog</shortName>
    </recommendedName>
</protein>
<dbReference type="Pfam" id="PF03914">
    <property type="entry name" value="CBF"/>
    <property type="match status" value="1"/>
</dbReference>
<dbReference type="GO" id="GO:0003682">
    <property type="term" value="F:chromatin binding"/>
    <property type="evidence" value="ECO:0007669"/>
    <property type="project" value="TreeGrafter"/>
</dbReference>
<accession>A0A067RIX2</accession>
<dbReference type="SUPFAM" id="SSF48371">
    <property type="entry name" value="ARM repeat"/>
    <property type="match status" value="1"/>
</dbReference>
<dbReference type="eggNOG" id="KOG2153">
    <property type="taxonomic scope" value="Eukaryota"/>
</dbReference>
<feature type="region of interest" description="Disordered" evidence="7">
    <location>
        <begin position="23"/>
        <end position="65"/>
    </location>
</feature>
<keyword evidence="4" id="KW-0539">Nucleus</keyword>
<reference evidence="10 11" key="1">
    <citation type="journal article" date="2014" name="Nat. Commun.">
        <title>Molecular traces of alternative social organization in a termite genome.</title>
        <authorList>
            <person name="Terrapon N."/>
            <person name="Li C."/>
            <person name="Robertson H.M."/>
            <person name="Ji L."/>
            <person name="Meng X."/>
            <person name="Booth W."/>
            <person name="Chen Z."/>
            <person name="Childers C.P."/>
            <person name="Glastad K.M."/>
            <person name="Gokhale K."/>
            <person name="Gowin J."/>
            <person name="Gronenberg W."/>
            <person name="Hermansen R.A."/>
            <person name="Hu H."/>
            <person name="Hunt B.G."/>
            <person name="Huylmans A.K."/>
            <person name="Khalil S.M."/>
            <person name="Mitchell R.D."/>
            <person name="Munoz-Torres M.C."/>
            <person name="Mustard J.A."/>
            <person name="Pan H."/>
            <person name="Reese J.T."/>
            <person name="Scharf M.E."/>
            <person name="Sun F."/>
            <person name="Vogel H."/>
            <person name="Xiao J."/>
            <person name="Yang W."/>
            <person name="Yang Z."/>
            <person name="Yang Z."/>
            <person name="Zhou J."/>
            <person name="Zhu J."/>
            <person name="Brent C.S."/>
            <person name="Elsik C.G."/>
            <person name="Goodisman M.A."/>
            <person name="Liberles D.A."/>
            <person name="Roe R.M."/>
            <person name="Vargo E.L."/>
            <person name="Vilcinskas A."/>
            <person name="Wang J."/>
            <person name="Bornberg-Bauer E."/>
            <person name="Korb J."/>
            <person name="Zhang G."/>
            <person name="Liebig J."/>
        </authorList>
    </citation>
    <scope>NUCLEOTIDE SEQUENCE [LARGE SCALE GENOMIC DNA]</scope>
    <source>
        <tissue evidence="10">Whole organism</tissue>
    </source>
</reference>
<organism evidence="10 11">
    <name type="scientific">Zootermopsis nevadensis</name>
    <name type="common">Dampwood termite</name>
    <dbReference type="NCBI Taxonomy" id="136037"/>
    <lineage>
        <taxon>Eukaryota</taxon>
        <taxon>Metazoa</taxon>
        <taxon>Ecdysozoa</taxon>
        <taxon>Arthropoda</taxon>
        <taxon>Hexapoda</taxon>
        <taxon>Insecta</taxon>
        <taxon>Pterygota</taxon>
        <taxon>Neoptera</taxon>
        <taxon>Polyneoptera</taxon>
        <taxon>Dictyoptera</taxon>
        <taxon>Blattodea</taxon>
        <taxon>Blattoidea</taxon>
        <taxon>Termitoidae</taxon>
        <taxon>Termopsidae</taxon>
        <taxon>Zootermopsis</taxon>
    </lineage>
</organism>
<evidence type="ECO:0000256" key="4">
    <source>
        <dbReference type="ARBA" id="ARBA00023242"/>
    </source>
</evidence>
<dbReference type="GO" id="GO:0005730">
    <property type="term" value="C:nucleolus"/>
    <property type="evidence" value="ECO:0007669"/>
    <property type="project" value="UniProtKB-SubCell"/>
</dbReference>
<evidence type="ECO:0000259" key="8">
    <source>
        <dbReference type="Pfam" id="PF03914"/>
    </source>
</evidence>
<evidence type="ECO:0000256" key="3">
    <source>
        <dbReference type="ARBA" id="ARBA00023054"/>
    </source>
</evidence>
<evidence type="ECO:0000256" key="5">
    <source>
        <dbReference type="PIRNR" id="PIRNR028977"/>
    </source>
</evidence>
<feature type="compositionally biased region" description="Basic and acidic residues" evidence="7">
    <location>
        <begin position="117"/>
        <end position="127"/>
    </location>
</feature>
<dbReference type="InterPro" id="IPR016903">
    <property type="entry name" value="Nucleolar_cplx-assoc_3"/>
</dbReference>